<reference evidence="5" key="1">
    <citation type="submission" date="2025-08" db="UniProtKB">
        <authorList>
            <consortium name="RefSeq"/>
        </authorList>
    </citation>
    <scope>IDENTIFICATION</scope>
    <source>
        <tissue evidence="5">Blood</tissue>
    </source>
</reference>
<dbReference type="InterPro" id="IPR031320">
    <property type="entry name" value="GAGE"/>
</dbReference>
<dbReference type="InterPro" id="IPR008625">
    <property type="entry name" value="GAGE_fam"/>
</dbReference>
<feature type="region of interest" description="Disordered" evidence="2">
    <location>
        <begin position="1"/>
        <end position="88"/>
    </location>
</feature>
<feature type="domain" description="GAGE" evidence="3">
    <location>
        <begin position="1"/>
        <end position="88"/>
    </location>
</feature>
<dbReference type="AlphaFoldDB" id="A0A2Y9JR51"/>
<protein>
    <submittedName>
        <fullName evidence="5">G antigen family E member 3</fullName>
    </submittedName>
</protein>
<keyword evidence="4" id="KW-1185">Reference proteome</keyword>
<dbReference type="RefSeq" id="XP_022363483.1">
    <property type="nucleotide sequence ID" value="XM_022507775.1"/>
</dbReference>
<dbReference type="KEGG" id="elk:111150332"/>
<evidence type="ECO:0000256" key="2">
    <source>
        <dbReference type="SAM" id="MobiDB-lite"/>
    </source>
</evidence>
<dbReference type="PANTHER" id="PTHR14047">
    <property type="entry name" value="P ANTIGEN FAMILY MEMBER 5-RELATED"/>
    <property type="match status" value="1"/>
</dbReference>
<dbReference type="Proteomes" id="UP000248482">
    <property type="component" value="Unplaced"/>
</dbReference>
<feature type="compositionally biased region" description="Basic residues" evidence="2">
    <location>
        <begin position="1"/>
        <end position="13"/>
    </location>
</feature>
<proteinExistence type="inferred from homology"/>
<evidence type="ECO:0000256" key="1">
    <source>
        <dbReference type="ARBA" id="ARBA00007043"/>
    </source>
</evidence>
<dbReference type="SMART" id="SM01379">
    <property type="entry name" value="GAGE"/>
    <property type="match status" value="1"/>
</dbReference>
<dbReference type="Pfam" id="PF05831">
    <property type="entry name" value="GAGE"/>
    <property type="match status" value="1"/>
</dbReference>
<organism evidence="4 5">
    <name type="scientific">Enhydra lutris kenyoni</name>
    <name type="common">northern sea otter</name>
    <dbReference type="NCBI Taxonomy" id="391180"/>
    <lineage>
        <taxon>Eukaryota</taxon>
        <taxon>Metazoa</taxon>
        <taxon>Chordata</taxon>
        <taxon>Craniata</taxon>
        <taxon>Vertebrata</taxon>
        <taxon>Euteleostomi</taxon>
        <taxon>Mammalia</taxon>
        <taxon>Eutheria</taxon>
        <taxon>Laurasiatheria</taxon>
        <taxon>Carnivora</taxon>
        <taxon>Caniformia</taxon>
        <taxon>Musteloidea</taxon>
        <taxon>Mustelidae</taxon>
        <taxon>Lutrinae</taxon>
        <taxon>Enhydra</taxon>
    </lineage>
</organism>
<evidence type="ECO:0000259" key="3">
    <source>
        <dbReference type="SMART" id="SM01379"/>
    </source>
</evidence>
<dbReference type="PANTHER" id="PTHR14047:SF1">
    <property type="entry name" value="P ANTIGEN FAMILY MEMBER 3"/>
    <property type="match status" value="1"/>
</dbReference>
<feature type="compositionally biased region" description="Polar residues" evidence="2">
    <location>
        <begin position="19"/>
        <end position="34"/>
    </location>
</feature>
<gene>
    <name evidence="5" type="primary">LOC111150332</name>
</gene>
<sequence>MSGHVKPRSKSKQRRNDQKCSQGIETVVAQQLSDEQLKQKEAPPSSQDIIPDQGKEAEGGPVAQEPDVEVDLWELAEPKTWDEGQSQV</sequence>
<comment type="similarity">
    <text evidence="1">Belongs to the GAGE family.</text>
</comment>
<dbReference type="OrthoDB" id="9538520at2759"/>
<name>A0A2Y9JR51_ENHLU</name>
<accession>A0A2Y9JR51</accession>
<evidence type="ECO:0000313" key="5">
    <source>
        <dbReference type="RefSeq" id="XP_022363483.1"/>
    </source>
</evidence>
<dbReference type="GeneID" id="111150332"/>
<evidence type="ECO:0000313" key="4">
    <source>
        <dbReference type="Proteomes" id="UP000248482"/>
    </source>
</evidence>